<dbReference type="Gene3D" id="3.40.47.10">
    <property type="match status" value="1"/>
</dbReference>
<dbReference type="Gene3D" id="3.30.70.250">
    <property type="entry name" value="Malonyl-CoA ACP transacylase, ACP-binding"/>
    <property type="match status" value="1"/>
</dbReference>
<keyword evidence="1" id="KW-0596">Phosphopantetheine</keyword>
<feature type="active site" description="Proton acceptor; for dehydratase activity" evidence="5">
    <location>
        <position position="1372"/>
    </location>
</feature>
<dbReference type="Pfam" id="PF00109">
    <property type="entry name" value="ketoacyl-synt"/>
    <property type="match status" value="1"/>
</dbReference>
<keyword evidence="3" id="KW-0808">Transferase</keyword>
<dbReference type="Pfam" id="PF16073">
    <property type="entry name" value="SAT"/>
    <property type="match status" value="1"/>
</dbReference>
<evidence type="ECO:0000256" key="5">
    <source>
        <dbReference type="PROSITE-ProRule" id="PRU01363"/>
    </source>
</evidence>
<dbReference type="VEuPathDB" id="FungiDB:CPUR_07425"/>
<dbReference type="Proteomes" id="UP000016801">
    <property type="component" value="Unassembled WGS sequence"/>
</dbReference>
<dbReference type="Pfam" id="PF00698">
    <property type="entry name" value="Acyl_transf_1"/>
    <property type="match status" value="1"/>
</dbReference>
<evidence type="ECO:0000256" key="4">
    <source>
        <dbReference type="ARBA" id="ARBA00023268"/>
    </source>
</evidence>
<evidence type="ECO:0000259" key="9">
    <source>
        <dbReference type="PROSITE" id="PS52019"/>
    </source>
</evidence>
<dbReference type="Gene3D" id="1.10.1200.10">
    <property type="entry name" value="ACP-like"/>
    <property type="match status" value="2"/>
</dbReference>
<dbReference type="eggNOG" id="KOG1202">
    <property type="taxonomic scope" value="Eukaryota"/>
</dbReference>
<feature type="region of interest" description="C-terminal hotdog fold" evidence="5">
    <location>
        <begin position="1505"/>
        <end position="1655"/>
    </location>
</feature>
<dbReference type="InterPro" id="IPR030918">
    <property type="entry name" value="PT_fungal_PKS"/>
</dbReference>
<dbReference type="STRING" id="1111077.M1WBB1"/>
<dbReference type="SMART" id="SM00827">
    <property type="entry name" value="PKS_AT"/>
    <property type="match status" value="1"/>
</dbReference>
<dbReference type="InterPro" id="IPR014043">
    <property type="entry name" value="Acyl_transferase_dom"/>
</dbReference>
<evidence type="ECO:0000313" key="10">
    <source>
        <dbReference type="EMBL" id="CCE33500.1"/>
    </source>
</evidence>
<dbReference type="SMART" id="SM00825">
    <property type="entry name" value="PKS_KS"/>
    <property type="match status" value="1"/>
</dbReference>
<dbReference type="OrthoDB" id="4947858at2759"/>
<dbReference type="Pfam" id="PF14765">
    <property type="entry name" value="PS-DH"/>
    <property type="match status" value="1"/>
</dbReference>
<dbReference type="InterPro" id="IPR050091">
    <property type="entry name" value="PKS_NRPS_Biosynth_Enz"/>
</dbReference>
<evidence type="ECO:0000256" key="1">
    <source>
        <dbReference type="ARBA" id="ARBA00022450"/>
    </source>
</evidence>
<dbReference type="Pfam" id="PF22621">
    <property type="entry name" value="CurL-like_PKS_C"/>
    <property type="match status" value="1"/>
</dbReference>
<dbReference type="InterPro" id="IPR020841">
    <property type="entry name" value="PKS_Beta-ketoAc_synthase_dom"/>
</dbReference>
<dbReference type="GO" id="GO:0006633">
    <property type="term" value="P:fatty acid biosynthetic process"/>
    <property type="evidence" value="ECO:0007669"/>
    <property type="project" value="InterPro"/>
</dbReference>
<feature type="domain" description="Ketosynthase family 3 (KS3)" evidence="8">
    <location>
        <begin position="389"/>
        <end position="835"/>
    </location>
</feature>
<feature type="compositionally biased region" description="Basic and acidic residues" evidence="6">
    <location>
        <begin position="1803"/>
        <end position="1817"/>
    </location>
</feature>
<dbReference type="InterPro" id="IPR029058">
    <property type="entry name" value="AB_hydrolase_fold"/>
</dbReference>
<feature type="compositionally biased region" description="Low complexity" evidence="6">
    <location>
        <begin position="1683"/>
        <end position="1701"/>
    </location>
</feature>
<dbReference type="InterPro" id="IPR016036">
    <property type="entry name" value="Malonyl_transacylase_ACP-bd"/>
</dbReference>
<dbReference type="InterPro" id="IPR006162">
    <property type="entry name" value="Ppantetheine_attach_site"/>
</dbReference>
<dbReference type="SUPFAM" id="SSF52151">
    <property type="entry name" value="FabD/lysophospholipase-like"/>
    <property type="match status" value="1"/>
</dbReference>
<sequence length="2228" mass="240779">MKLQQHILLFHGEYADLVRAVQDLVVRSRTNILLHTLLADAAEVIKQELGAAALYSSDGREGYAGNFEDVLDLAERHADRQCCSHVIEMALLATCQVAELLIAAEADSSILCNNEGLMSIGLGPGLLAAAVAAAAGSTKDILVLGLEAIKVSIHLALAIEETGKNIEDTDGSWSRVVSGFSVEDVETCLSEVNSTLHPLSQAYIGQSHLEEVIIFGPPSTLCKLSTTTTAGFKQALPVILSNSQARAPLYGPHLPPVNTSHIIVDHSSLLGERVLKRPLWSSHCALNPIPVNQTLTETFCMAATQVAHHRSRTDQIIEAVATRFGCTEPGTITVHTLGGSTHLASHVRHELEKLGHTVHLGQRLPLPKPFGNGDGATTGTTSGSVSVSRHEIAVVGMAGRFPESDTLDEFWNLLESGQTTHREIPSSRFSVDEFYDPTRTTHNALLARHGCFIKEPGNFDHRLFNISPREALQMDPVQRMLLMTTYEALEMAGYSPPRSRGDGDSNNCTGRHQQSTPQPRIATYFGQTVDDWKTINDQQGIDTHYLPGVNRSFAPGRIGHYFQWAGGFYSIDTGCSSSATALCLAREALASGECDAAIVGGGTLLNAPEWFAGLSQGGFLSPTGACKTYSDAADGYCRGEGVAVIVLKRIADAVRSNDNVLAVVSGAARNCNAGAGSITYPGEEAQVSLYRRVLRQAGIHPHDVGFVEMHGTGTQAGDKVEMRAVQCVFAPGSEKGQQKRHEPLIVGAAKACMGHSEAAAGVVSLIKAILMLQRNLVPPQPGQPFTLNPNLVPLLGNEIQLGNGQAWHRKGDTPRYILVNNFDAAGGNVSLILHDAPSFAQKVPVTTSQLADEQEKGPKHHVVVTSGRTITALGANRKNLHKYLTENPKTNLADLAWTTTSRRIHQVNREAYVVTSIGDLCIRLQQPLVPDKVSEPASSVVFAFTGQGSQHLGMGSKLFSASRTFRSLIESYQSLCDVQGLDCQLLNVISGGSETQWADKPATECDMQVATVALEIALAKYWQGLGFCPTMLIGHSLGEYAALCIAGVLSVGNALALACERATLISSRCPPGDWGMLAIGLPSSTVQRRLRDVAAFATCEVTCFNGPSSTVVGGPMQVLGALESFLKSDDGSSTPVTRLPVQHGFHTSEMDAILDELEASASRLVFHPPTLPVASTLLGRVVQPGEQGVFDADYIRRHTRMPVSFMTAVQSCQTQGLIKNQTFVVEIGPHPTCVGLIKSCLPGLNLHGYPSLRRGRDDEEFISQCLAAAHCAQLPVSWDAFHKDHNNVDQLSLVANLPTYAFDYKEFWHTYKTGALRADAPPPQQDSPSTAGHLSSTCLHSVLKICKQQTEVSATFNVDLKNKDLSKAIGGHVVDGVAICPASIFMDMAYTAALFLGKKSDGPSAKPLLAECELAELNMRSPLVLRDGVEPPLCVVDAVFDKSTKSVSVRFLSQAKNAKGQTDHGSCIVQMSQAIRPATWEWSRMRPLVKARVASLHASLRPRHVHAMDKSLFYKIFSEIVDYSSAFHAVEEATVASDFHDAAFIIQPQAPAVDLGSYTCSPFIIDALIHVAGFLLNADVRKPKHEVHIANHIGSLRILGDLTKDSPFLIYATIREQDLRAGTSLCDVYMTNSQDSIIAICTDICFKKLDRGFFALLTGSTRAQPPVRSRDVGSRTTWLKGDTTPSSTPSSTSGSEVASTTRSSISGASDLYDELLDIIAKWSGISVAELQKATSTNFAELGLDSQMSISILADFQKSTAVELPAAFFTNFPTLDHVRLAIDRQNAEVEEESGRYGTTAGVGEKARVGRTDKQRDSKSSTSEKSVPSSTHLLRLVADALGLQAEDLKPWTKFESVGMDSMMSIRITTSFQQETDIELAAAFFSDHPTVAAAREALDGSPEPNVIEKSPSSYFMPSTSPSIATASTVQLEMQGLSRQGKIDKAISRAVLIQGDSRSRDAPLFMTTDGSGTVESYIHLSALPNGRRIYALESPFVMTPETFDLSIQEMASIFIRAIRKIQPHGPYLIGGWSAGGIYAYEVAYRLTMQGEKISAYIVLDMRAPSLIPTSIVTVDFVEKLGTFEGINRARDLPQDLSIKERTHLMATCHALAQYDAPAFPVDRRPRHVAVVWARLGLDNRQDGPPAAMCRPGLDIGKALADMTLSEFEQYFNSWFYGRREQFGMNGWETLLGDHIAVHCVDGADHFSMMCPPFSTAVGSVVADTVMIAVGDK</sequence>
<dbReference type="SUPFAM" id="SSF53474">
    <property type="entry name" value="alpha/beta-Hydrolases"/>
    <property type="match status" value="1"/>
</dbReference>
<dbReference type="InterPro" id="IPR049900">
    <property type="entry name" value="PKS_mFAS_DH"/>
</dbReference>
<dbReference type="InterPro" id="IPR016039">
    <property type="entry name" value="Thiolase-like"/>
</dbReference>
<dbReference type="PROSITE" id="PS52019">
    <property type="entry name" value="PKS_MFAS_DH"/>
    <property type="match status" value="1"/>
</dbReference>
<dbReference type="SUPFAM" id="SSF53901">
    <property type="entry name" value="Thiolase-like"/>
    <property type="match status" value="1"/>
</dbReference>
<dbReference type="Gene3D" id="3.10.129.110">
    <property type="entry name" value="Polyketide synthase dehydratase"/>
    <property type="match status" value="1"/>
</dbReference>
<keyword evidence="4" id="KW-0511">Multifunctional enzyme</keyword>
<dbReference type="GO" id="GO:0031177">
    <property type="term" value="F:phosphopantetheine binding"/>
    <property type="evidence" value="ECO:0007669"/>
    <property type="project" value="InterPro"/>
</dbReference>
<feature type="region of interest" description="Disordered" evidence="6">
    <location>
        <begin position="1664"/>
        <end position="1701"/>
    </location>
</feature>
<evidence type="ECO:0000256" key="6">
    <source>
        <dbReference type="SAM" id="MobiDB-lite"/>
    </source>
</evidence>
<feature type="compositionally biased region" description="Polar residues" evidence="6">
    <location>
        <begin position="504"/>
        <end position="517"/>
    </location>
</feature>
<keyword evidence="11" id="KW-1185">Reference proteome</keyword>
<comment type="caution">
    <text evidence="10">The sequence shown here is derived from an EMBL/GenBank/DDBJ whole genome shotgun (WGS) entry which is preliminary data.</text>
</comment>
<dbReference type="PROSITE" id="PS52004">
    <property type="entry name" value="KS3_2"/>
    <property type="match status" value="1"/>
</dbReference>
<proteinExistence type="predicted"/>
<dbReference type="SMART" id="SM00823">
    <property type="entry name" value="PKS_PP"/>
    <property type="match status" value="2"/>
</dbReference>
<dbReference type="HOGENOM" id="CLU_000022_6_4_1"/>
<dbReference type="InterPro" id="IPR020806">
    <property type="entry name" value="PKS_PP-bd"/>
</dbReference>
<dbReference type="InterPro" id="IPR001227">
    <property type="entry name" value="Ac_transferase_dom_sf"/>
</dbReference>
<dbReference type="InterPro" id="IPR049551">
    <property type="entry name" value="PKS_DH_C"/>
</dbReference>
<dbReference type="InterPro" id="IPR036736">
    <property type="entry name" value="ACP-like_sf"/>
</dbReference>
<evidence type="ECO:0000259" key="8">
    <source>
        <dbReference type="PROSITE" id="PS52004"/>
    </source>
</evidence>
<feature type="region of interest" description="Disordered" evidence="6">
    <location>
        <begin position="494"/>
        <end position="517"/>
    </location>
</feature>
<dbReference type="PROSITE" id="PS50075">
    <property type="entry name" value="CARRIER"/>
    <property type="match status" value="2"/>
</dbReference>
<accession>M1WBB1</accession>
<feature type="domain" description="Carrier" evidence="7">
    <location>
        <begin position="1709"/>
        <end position="1785"/>
    </location>
</feature>
<keyword evidence="2" id="KW-0597">Phosphoprotein</keyword>
<dbReference type="InterPro" id="IPR016035">
    <property type="entry name" value="Acyl_Trfase/lysoPLipase"/>
</dbReference>
<name>M1WBB1_CLAP2</name>
<dbReference type="PANTHER" id="PTHR43775:SF37">
    <property type="entry name" value="SI:DKEY-61P9.11"/>
    <property type="match status" value="1"/>
</dbReference>
<dbReference type="Pfam" id="PF02801">
    <property type="entry name" value="Ketoacyl-synt_C"/>
    <property type="match status" value="1"/>
</dbReference>
<dbReference type="Gene3D" id="3.30.70.3290">
    <property type="match status" value="1"/>
</dbReference>
<dbReference type="Gene3D" id="3.40.50.1820">
    <property type="entry name" value="alpha/beta hydrolase"/>
    <property type="match status" value="1"/>
</dbReference>
<dbReference type="Gene3D" id="3.40.366.10">
    <property type="entry name" value="Malonyl-Coenzyme A Acyl Carrier Protein, domain 2"/>
    <property type="match status" value="1"/>
</dbReference>
<dbReference type="SUPFAM" id="SSF55048">
    <property type="entry name" value="Probable ACP-binding domain of malonyl-CoA ACP transacylase"/>
    <property type="match status" value="1"/>
</dbReference>
<evidence type="ECO:0000259" key="7">
    <source>
        <dbReference type="PROSITE" id="PS50075"/>
    </source>
</evidence>
<dbReference type="PANTHER" id="PTHR43775">
    <property type="entry name" value="FATTY ACID SYNTHASE"/>
    <property type="match status" value="1"/>
</dbReference>
<evidence type="ECO:0000256" key="3">
    <source>
        <dbReference type="ARBA" id="ARBA00022679"/>
    </source>
</evidence>
<feature type="region of interest" description="N-terminal hotdog fold" evidence="5">
    <location>
        <begin position="1340"/>
        <end position="1476"/>
    </location>
</feature>
<dbReference type="PROSITE" id="PS00012">
    <property type="entry name" value="PHOSPHOPANTETHEINE"/>
    <property type="match status" value="1"/>
</dbReference>
<dbReference type="InterPro" id="IPR018201">
    <property type="entry name" value="Ketoacyl_synth_AS"/>
</dbReference>
<protein>
    <submittedName>
        <fullName evidence="10">Polyketide synthase that catalyse the condensation of one acetyl-CoA and six malonyl-CoA resulting in formation of nor-rubrofusarin</fullName>
    </submittedName>
</protein>
<feature type="active site" description="Proton donor; for dehydratase activity" evidence="5">
    <location>
        <position position="1566"/>
    </location>
</feature>
<dbReference type="EMBL" id="CAGA01000059">
    <property type="protein sequence ID" value="CCE33500.1"/>
    <property type="molecule type" value="Genomic_DNA"/>
</dbReference>
<dbReference type="GO" id="GO:0044550">
    <property type="term" value="P:secondary metabolite biosynthetic process"/>
    <property type="evidence" value="ECO:0007669"/>
    <property type="project" value="TreeGrafter"/>
</dbReference>
<dbReference type="SUPFAM" id="SSF47336">
    <property type="entry name" value="ACP-like"/>
    <property type="match status" value="2"/>
</dbReference>
<dbReference type="InterPro" id="IPR001031">
    <property type="entry name" value="Thioesterase"/>
</dbReference>
<evidence type="ECO:0000313" key="11">
    <source>
        <dbReference type="Proteomes" id="UP000016801"/>
    </source>
</evidence>
<dbReference type="CDD" id="cd00833">
    <property type="entry name" value="PKS"/>
    <property type="match status" value="1"/>
</dbReference>
<dbReference type="Pfam" id="PF00975">
    <property type="entry name" value="Thioesterase"/>
    <property type="match status" value="1"/>
</dbReference>
<reference evidence="10 11" key="1">
    <citation type="journal article" date="2013" name="PLoS Genet.">
        <title>Plant-symbiotic fungi as chemical engineers: Multi-genome analysis of the Clavicipitaceae reveals dynamics of alkaloid loci.</title>
        <authorList>
            <person name="Schardl C.L."/>
            <person name="Young C.A."/>
            <person name="Hesse U."/>
            <person name="Amyotte S.G."/>
            <person name="Andreeva K."/>
            <person name="Calie P.J."/>
            <person name="Fleetwood D.J."/>
            <person name="Haws D.C."/>
            <person name="Moore N."/>
            <person name="Oeser B."/>
            <person name="Panaccione D.G."/>
            <person name="Schweri K.K."/>
            <person name="Voisey C.R."/>
            <person name="Farman M.L."/>
            <person name="Jaromczyk J.W."/>
            <person name="Roe B.A."/>
            <person name="O'Sullivan D.M."/>
            <person name="Scott B."/>
            <person name="Tudzynski P."/>
            <person name="An Z."/>
            <person name="Arnaoudova E.G."/>
            <person name="Bullock C.T."/>
            <person name="Charlton N.D."/>
            <person name="Chen L."/>
            <person name="Cox M."/>
            <person name="Dinkins R.D."/>
            <person name="Florea S."/>
            <person name="Glenn A.E."/>
            <person name="Gordon A."/>
            <person name="Gueldener U."/>
            <person name="Harris D.R."/>
            <person name="Hollin W."/>
            <person name="Jaromczyk J."/>
            <person name="Johnson R.D."/>
            <person name="Khan A.K."/>
            <person name="Leistner E."/>
            <person name="Leuchtmann A."/>
            <person name="Li C."/>
            <person name="Liu J."/>
            <person name="Liu J."/>
            <person name="Liu M."/>
            <person name="Mace W."/>
            <person name="Machado C."/>
            <person name="Nagabhyru P."/>
            <person name="Pan J."/>
            <person name="Schmid J."/>
            <person name="Sugawara K."/>
            <person name="Steiner U."/>
            <person name="Takach J.E."/>
            <person name="Tanaka E."/>
            <person name="Webb J.S."/>
            <person name="Wilson E.V."/>
            <person name="Wiseman J.L."/>
            <person name="Yoshida R."/>
            <person name="Zeng Z."/>
        </authorList>
    </citation>
    <scope>NUCLEOTIDE SEQUENCE [LARGE SCALE GENOMIC DNA]</scope>
    <source>
        <strain evidence="10 11">20.1</strain>
    </source>
</reference>
<dbReference type="GO" id="GO:0004315">
    <property type="term" value="F:3-oxoacyl-[acyl-carrier-protein] synthase activity"/>
    <property type="evidence" value="ECO:0007669"/>
    <property type="project" value="InterPro"/>
</dbReference>
<feature type="domain" description="PKS/mFAS DH" evidence="9">
    <location>
        <begin position="1340"/>
        <end position="1655"/>
    </location>
</feature>
<dbReference type="PROSITE" id="PS00606">
    <property type="entry name" value="KS3_1"/>
    <property type="match status" value="1"/>
</dbReference>
<feature type="domain" description="Carrier" evidence="7">
    <location>
        <begin position="1825"/>
        <end position="1899"/>
    </location>
</feature>
<dbReference type="InterPro" id="IPR032088">
    <property type="entry name" value="SAT"/>
</dbReference>
<gene>
    <name evidence="10" type="ORF">CPUR_07425</name>
</gene>
<dbReference type="Pfam" id="PF00550">
    <property type="entry name" value="PP-binding"/>
    <property type="match status" value="2"/>
</dbReference>
<dbReference type="InterPro" id="IPR014031">
    <property type="entry name" value="Ketoacyl_synth_C"/>
</dbReference>
<dbReference type="NCBIfam" id="TIGR04532">
    <property type="entry name" value="PT_fungal_PKS"/>
    <property type="match status" value="1"/>
</dbReference>
<dbReference type="InterPro" id="IPR014030">
    <property type="entry name" value="Ketoacyl_synth_N"/>
</dbReference>
<dbReference type="GO" id="GO:0004312">
    <property type="term" value="F:fatty acid synthase activity"/>
    <property type="evidence" value="ECO:0007669"/>
    <property type="project" value="TreeGrafter"/>
</dbReference>
<organism evidence="10 11">
    <name type="scientific">Claviceps purpurea (strain 20.1)</name>
    <name type="common">Ergot fungus</name>
    <name type="synonym">Sphacelia segetum</name>
    <dbReference type="NCBI Taxonomy" id="1111077"/>
    <lineage>
        <taxon>Eukaryota</taxon>
        <taxon>Fungi</taxon>
        <taxon>Dikarya</taxon>
        <taxon>Ascomycota</taxon>
        <taxon>Pezizomycotina</taxon>
        <taxon>Sordariomycetes</taxon>
        <taxon>Hypocreomycetidae</taxon>
        <taxon>Hypocreales</taxon>
        <taxon>Clavicipitaceae</taxon>
        <taxon>Claviceps</taxon>
    </lineage>
</organism>
<dbReference type="InterPro" id="IPR042104">
    <property type="entry name" value="PKS_dehydratase_sf"/>
</dbReference>
<feature type="region of interest" description="Disordered" evidence="6">
    <location>
        <begin position="1786"/>
        <end position="1826"/>
    </location>
</feature>
<evidence type="ECO:0000256" key="2">
    <source>
        <dbReference type="ARBA" id="ARBA00022553"/>
    </source>
</evidence>
<dbReference type="InterPro" id="IPR009081">
    <property type="entry name" value="PP-bd_ACP"/>
</dbReference>